<keyword evidence="2" id="KW-1185">Reference proteome</keyword>
<sequence length="61" mass="7218">MEKSTKLLATMLMEKEFFSTKLIDQNDDQMNNLIMMNPETKESFSITMQQPQSHITYQKQT</sequence>
<evidence type="ECO:0000313" key="2">
    <source>
        <dbReference type="Proteomes" id="UP000887458"/>
    </source>
</evidence>
<reference evidence="1 2" key="1">
    <citation type="journal article" date="2018" name="J. Allergy Clin. Immunol.">
        <title>High-quality assembly of Dermatophagoides pteronyssinus genome and transcriptome reveals a wide range of novel allergens.</title>
        <authorList>
            <person name="Liu X.Y."/>
            <person name="Yang K.Y."/>
            <person name="Wang M.Q."/>
            <person name="Kwok J.S."/>
            <person name="Zeng X."/>
            <person name="Yang Z."/>
            <person name="Xiao X.J."/>
            <person name="Lau C.P."/>
            <person name="Li Y."/>
            <person name="Huang Z.M."/>
            <person name="Ba J.G."/>
            <person name="Yim A.K."/>
            <person name="Ouyang C.Y."/>
            <person name="Ngai S.M."/>
            <person name="Chan T.F."/>
            <person name="Leung E.L."/>
            <person name="Liu L."/>
            <person name="Liu Z.G."/>
            <person name="Tsui S.K."/>
        </authorList>
    </citation>
    <scope>NUCLEOTIDE SEQUENCE [LARGE SCALE GENOMIC DNA]</scope>
    <source>
        <strain evidence="1">Derp</strain>
    </source>
</reference>
<reference evidence="1 2" key="2">
    <citation type="journal article" date="2022" name="Mol. Biol. Evol.">
        <title>Comparative Genomics Reveals Insights into the Divergent Evolution of Astigmatic Mites and Household Pest Adaptations.</title>
        <authorList>
            <person name="Xiong Q."/>
            <person name="Wan A.T."/>
            <person name="Liu X."/>
            <person name="Fung C.S."/>
            <person name="Xiao X."/>
            <person name="Malainual N."/>
            <person name="Hou J."/>
            <person name="Wang L."/>
            <person name="Wang M."/>
            <person name="Yang K.Y."/>
            <person name="Cui Y."/>
            <person name="Leung E.L."/>
            <person name="Nong W."/>
            <person name="Shin S.K."/>
            <person name="Au S.W."/>
            <person name="Jeong K.Y."/>
            <person name="Chew F.T."/>
            <person name="Hui J.H."/>
            <person name="Leung T.F."/>
            <person name="Tungtrongchitr A."/>
            <person name="Zhong N."/>
            <person name="Liu Z."/>
            <person name="Tsui S.K."/>
        </authorList>
    </citation>
    <scope>NUCLEOTIDE SEQUENCE [LARGE SCALE GENOMIC DNA]</scope>
    <source>
        <strain evidence="1">Derp</strain>
    </source>
</reference>
<dbReference type="Proteomes" id="UP000887458">
    <property type="component" value="Unassembled WGS sequence"/>
</dbReference>
<accession>A0ABQ8IRH2</accession>
<organism evidence="1 2">
    <name type="scientific">Dermatophagoides pteronyssinus</name>
    <name type="common">European house dust mite</name>
    <dbReference type="NCBI Taxonomy" id="6956"/>
    <lineage>
        <taxon>Eukaryota</taxon>
        <taxon>Metazoa</taxon>
        <taxon>Ecdysozoa</taxon>
        <taxon>Arthropoda</taxon>
        <taxon>Chelicerata</taxon>
        <taxon>Arachnida</taxon>
        <taxon>Acari</taxon>
        <taxon>Acariformes</taxon>
        <taxon>Sarcoptiformes</taxon>
        <taxon>Astigmata</taxon>
        <taxon>Psoroptidia</taxon>
        <taxon>Analgoidea</taxon>
        <taxon>Pyroglyphidae</taxon>
        <taxon>Dermatophagoidinae</taxon>
        <taxon>Dermatophagoides</taxon>
    </lineage>
</organism>
<gene>
    <name evidence="1" type="ORF">DERP_013228</name>
</gene>
<dbReference type="EMBL" id="NJHN03000126">
    <property type="protein sequence ID" value="KAH9412919.1"/>
    <property type="molecule type" value="Genomic_DNA"/>
</dbReference>
<evidence type="ECO:0000313" key="1">
    <source>
        <dbReference type="EMBL" id="KAH9412919.1"/>
    </source>
</evidence>
<proteinExistence type="predicted"/>
<protein>
    <submittedName>
        <fullName evidence="1">Uncharacterized protein</fullName>
    </submittedName>
</protein>
<comment type="caution">
    <text evidence="1">The sequence shown here is derived from an EMBL/GenBank/DDBJ whole genome shotgun (WGS) entry which is preliminary data.</text>
</comment>
<name>A0ABQ8IRH2_DERPT</name>